<keyword evidence="4" id="KW-1185">Reference proteome</keyword>
<evidence type="ECO:0008006" key="5">
    <source>
        <dbReference type="Google" id="ProtNLM"/>
    </source>
</evidence>
<accession>A0AA36NHC2</accession>
<evidence type="ECO:0000256" key="1">
    <source>
        <dbReference type="SAM" id="MobiDB-lite"/>
    </source>
</evidence>
<keyword evidence="2" id="KW-0472">Membrane</keyword>
<feature type="compositionally biased region" description="Basic and acidic residues" evidence="1">
    <location>
        <begin position="371"/>
        <end position="385"/>
    </location>
</feature>
<gene>
    <name evidence="3" type="ORF">EVOR1521_LOCUS28604</name>
</gene>
<feature type="transmembrane region" description="Helical" evidence="2">
    <location>
        <begin position="38"/>
        <end position="55"/>
    </location>
</feature>
<organism evidence="3 4">
    <name type="scientific">Effrenium voratum</name>
    <dbReference type="NCBI Taxonomy" id="2562239"/>
    <lineage>
        <taxon>Eukaryota</taxon>
        <taxon>Sar</taxon>
        <taxon>Alveolata</taxon>
        <taxon>Dinophyceae</taxon>
        <taxon>Suessiales</taxon>
        <taxon>Symbiodiniaceae</taxon>
        <taxon>Effrenium</taxon>
    </lineage>
</organism>
<feature type="region of interest" description="Disordered" evidence="1">
    <location>
        <begin position="353"/>
        <end position="402"/>
    </location>
</feature>
<sequence length="402" mass="44931">MRCLNVIARKSRISLPTFRTEVCSIKVGNCAVVLARKYVIIFLGLLTTIVAVYALRSFVHVNGAAPEVNKGAPSMLSWEDFLFDCGPKSSLRSRGNSAVVFDEKCPGFDDLLPGEGPGSGAGSARRNRRERLASLESREVTAGHPDGPYGSGSDTFGRYSNFSNAAHMLCRLVRLSSGNTQSVDWQLGLRGGQKKHPEEGWRRYFTRKQASFDHIARNCTPDNEAYQSRIGTPFDHSFDRHQGAMKTATIRDTPISFERAKGCEGAQAGQWQHIFHSRPAATRLQLQHLTSLREMPGQHAGMQISDNRSDTCWVEMMGKKRWERCRPPDPLERHPQEGGDAKLHHLYYLKVRPEPDEDARAQRTSKTPRLAQEKARRQLNEERLGEALPQTSWATHSAGGGH</sequence>
<reference evidence="3" key="1">
    <citation type="submission" date="2023-08" db="EMBL/GenBank/DDBJ databases">
        <authorList>
            <person name="Chen Y."/>
            <person name="Shah S."/>
            <person name="Dougan E. K."/>
            <person name="Thang M."/>
            <person name="Chan C."/>
        </authorList>
    </citation>
    <scope>NUCLEOTIDE SEQUENCE</scope>
</reference>
<proteinExistence type="predicted"/>
<comment type="caution">
    <text evidence="3">The sequence shown here is derived from an EMBL/GenBank/DDBJ whole genome shotgun (WGS) entry which is preliminary data.</text>
</comment>
<protein>
    <recommendedName>
        <fullName evidence="5">Transmembrane protein</fullName>
    </recommendedName>
</protein>
<evidence type="ECO:0000313" key="3">
    <source>
        <dbReference type="EMBL" id="CAJ1406714.1"/>
    </source>
</evidence>
<dbReference type="Proteomes" id="UP001178507">
    <property type="component" value="Unassembled WGS sequence"/>
</dbReference>
<dbReference type="AlphaFoldDB" id="A0AA36NHC2"/>
<keyword evidence="2" id="KW-0812">Transmembrane</keyword>
<keyword evidence="2" id="KW-1133">Transmembrane helix</keyword>
<evidence type="ECO:0000256" key="2">
    <source>
        <dbReference type="SAM" id="Phobius"/>
    </source>
</evidence>
<name>A0AA36NHC2_9DINO</name>
<evidence type="ECO:0000313" key="4">
    <source>
        <dbReference type="Proteomes" id="UP001178507"/>
    </source>
</evidence>
<dbReference type="EMBL" id="CAUJNA010003642">
    <property type="protein sequence ID" value="CAJ1406714.1"/>
    <property type="molecule type" value="Genomic_DNA"/>
</dbReference>